<dbReference type="GO" id="GO:0045944">
    <property type="term" value="P:positive regulation of transcription by RNA polymerase II"/>
    <property type="evidence" value="ECO:0007669"/>
    <property type="project" value="TreeGrafter"/>
</dbReference>
<proteinExistence type="predicted"/>
<keyword evidence="2" id="KW-0479">Metal-binding</keyword>
<keyword evidence="7" id="KW-0539">Nucleus</keyword>
<keyword evidence="11" id="KW-1185">Reference proteome</keyword>
<dbReference type="EMBL" id="AMWN01000003">
    <property type="protein sequence ID" value="EXJ90307.1"/>
    <property type="molecule type" value="Genomic_DNA"/>
</dbReference>
<dbReference type="InterPro" id="IPR007219">
    <property type="entry name" value="XnlR_reg_dom"/>
</dbReference>
<dbReference type="InterPro" id="IPR052202">
    <property type="entry name" value="Yeast_MetPath_Reg"/>
</dbReference>
<dbReference type="OrthoDB" id="194468at2759"/>
<evidence type="ECO:0000256" key="5">
    <source>
        <dbReference type="ARBA" id="ARBA00023125"/>
    </source>
</evidence>
<dbReference type="GO" id="GO:0008270">
    <property type="term" value="F:zinc ion binding"/>
    <property type="evidence" value="ECO:0007669"/>
    <property type="project" value="InterPro"/>
</dbReference>
<accession>W9YBS4</accession>
<sequence>MKSSILPASVDISPGDFDSATANEPESDPHDILTLDAVPPNVADALIKVYIEKVLPQYPFFLEEDLYLYQALVYHGAKTVNADLQRRAEFVVTMMMAISTLTSKSPNHHRLMSFSQSLYRFAMQRYDTLSASTLCHLQCTMLLCQFANFCPAIAEVWTLKGMAVRMAIALGLHKEPDAALGIFDQKQSELRRQIFWTLYSMDRSISITAHRAVSIEDDLVDVGWPYQNLDAEVLSLRPGRETQTIRFLRHVRFRQIQSEIFAVNFQSKDPSILPYSEWMKAKDAELMEWRRSLDMLHDTGFDWFDFVTYTGQLYLHMHCPRNPHPDTTSVLTGFDAVNGIADGYLRMLHRGFLKFDWHCAHQATAAGVLLIRSVKDHYQTLLRCHSSREVNDVLDKYSEILMLLTDRWPTASVCQQKFEGLKHDLFVAFSLSADILLNSGAAAQRIPSGDSVPTSLTAPGELPLATFPLGLAATGEQTATDADQVFDTTDLDSWAYTINVFRDYTDQDWDIMAGQAEMHWPF</sequence>
<evidence type="ECO:0000256" key="4">
    <source>
        <dbReference type="ARBA" id="ARBA00023015"/>
    </source>
</evidence>
<evidence type="ECO:0000256" key="8">
    <source>
        <dbReference type="SAM" id="MobiDB-lite"/>
    </source>
</evidence>
<dbReference type="AlphaFoldDB" id="W9YBS4"/>
<feature type="domain" description="Xylanolytic transcriptional activator regulatory" evidence="9">
    <location>
        <begin position="156"/>
        <end position="231"/>
    </location>
</feature>
<evidence type="ECO:0000256" key="2">
    <source>
        <dbReference type="ARBA" id="ARBA00022723"/>
    </source>
</evidence>
<dbReference type="GeneID" id="19158300"/>
<dbReference type="GO" id="GO:0006351">
    <property type="term" value="P:DNA-templated transcription"/>
    <property type="evidence" value="ECO:0007669"/>
    <property type="project" value="InterPro"/>
</dbReference>
<dbReference type="RefSeq" id="XP_007722501.1">
    <property type="nucleotide sequence ID" value="XM_007724311.1"/>
</dbReference>
<dbReference type="Proteomes" id="UP000019484">
    <property type="component" value="Unassembled WGS sequence"/>
</dbReference>
<protein>
    <recommendedName>
        <fullName evidence="9">Xylanolytic transcriptional activator regulatory domain-containing protein</fullName>
    </recommendedName>
</protein>
<evidence type="ECO:0000256" key="1">
    <source>
        <dbReference type="ARBA" id="ARBA00004123"/>
    </source>
</evidence>
<name>W9YBS4_9EURO</name>
<feature type="region of interest" description="Disordered" evidence="8">
    <location>
        <begin position="1"/>
        <end position="28"/>
    </location>
</feature>
<evidence type="ECO:0000256" key="7">
    <source>
        <dbReference type="ARBA" id="ARBA00023242"/>
    </source>
</evidence>
<evidence type="ECO:0000313" key="11">
    <source>
        <dbReference type="Proteomes" id="UP000019484"/>
    </source>
</evidence>
<dbReference type="GO" id="GO:0005634">
    <property type="term" value="C:nucleus"/>
    <property type="evidence" value="ECO:0007669"/>
    <property type="project" value="UniProtKB-SubCell"/>
</dbReference>
<dbReference type="GO" id="GO:0043565">
    <property type="term" value="F:sequence-specific DNA binding"/>
    <property type="evidence" value="ECO:0007669"/>
    <property type="project" value="TreeGrafter"/>
</dbReference>
<dbReference type="Pfam" id="PF04082">
    <property type="entry name" value="Fungal_trans"/>
    <property type="match status" value="1"/>
</dbReference>
<dbReference type="PANTHER" id="PTHR47782:SF12">
    <property type="entry name" value="ZN(II)2CYS6 TRANSCRIPTION FACTOR (EUROFUNG)"/>
    <property type="match status" value="1"/>
</dbReference>
<dbReference type="SMART" id="SM00906">
    <property type="entry name" value="Fungal_trans"/>
    <property type="match status" value="1"/>
</dbReference>
<keyword evidence="4" id="KW-0805">Transcription regulation</keyword>
<reference evidence="10 11" key="1">
    <citation type="submission" date="2013-03" db="EMBL/GenBank/DDBJ databases">
        <title>The Genome Sequence of Capronia coronata CBS 617.96.</title>
        <authorList>
            <consortium name="The Broad Institute Genomics Platform"/>
            <person name="Cuomo C."/>
            <person name="de Hoog S."/>
            <person name="Gorbushina A."/>
            <person name="Walker B."/>
            <person name="Young S.K."/>
            <person name="Zeng Q."/>
            <person name="Gargeya S."/>
            <person name="Fitzgerald M."/>
            <person name="Haas B."/>
            <person name="Abouelleil A."/>
            <person name="Allen A.W."/>
            <person name="Alvarado L."/>
            <person name="Arachchi H.M."/>
            <person name="Berlin A.M."/>
            <person name="Chapman S.B."/>
            <person name="Gainer-Dewar J."/>
            <person name="Goldberg J."/>
            <person name="Griggs A."/>
            <person name="Gujja S."/>
            <person name="Hansen M."/>
            <person name="Howarth C."/>
            <person name="Imamovic A."/>
            <person name="Ireland A."/>
            <person name="Larimer J."/>
            <person name="McCowan C."/>
            <person name="Murphy C."/>
            <person name="Pearson M."/>
            <person name="Poon T.W."/>
            <person name="Priest M."/>
            <person name="Roberts A."/>
            <person name="Saif S."/>
            <person name="Shea T."/>
            <person name="Sisk P."/>
            <person name="Sykes S."/>
            <person name="Wortman J."/>
            <person name="Nusbaum C."/>
            <person name="Birren B."/>
        </authorList>
    </citation>
    <scope>NUCLEOTIDE SEQUENCE [LARGE SCALE GENOMIC DNA]</scope>
    <source>
        <strain evidence="10 11">CBS 617.96</strain>
    </source>
</reference>
<keyword evidence="3" id="KW-0862">Zinc</keyword>
<keyword evidence="6" id="KW-0804">Transcription</keyword>
<evidence type="ECO:0000313" key="10">
    <source>
        <dbReference type="EMBL" id="EXJ90307.1"/>
    </source>
</evidence>
<dbReference type="HOGENOM" id="CLU_018404_1_0_1"/>
<dbReference type="CDD" id="cd12148">
    <property type="entry name" value="fungal_TF_MHR"/>
    <property type="match status" value="1"/>
</dbReference>
<gene>
    <name evidence="10" type="ORF">A1O1_03406</name>
</gene>
<dbReference type="GO" id="GO:0000981">
    <property type="term" value="F:DNA-binding transcription factor activity, RNA polymerase II-specific"/>
    <property type="evidence" value="ECO:0007669"/>
    <property type="project" value="TreeGrafter"/>
</dbReference>
<dbReference type="PANTHER" id="PTHR47782">
    <property type="entry name" value="ZN(II)2CYS6 TRANSCRIPTION FACTOR (EUROFUNG)-RELATED"/>
    <property type="match status" value="1"/>
</dbReference>
<comment type="caution">
    <text evidence="10">The sequence shown here is derived from an EMBL/GenBank/DDBJ whole genome shotgun (WGS) entry which is preliminary data.</text>
</comment>
<evidence type="ECO:0000256" key="3">
    <source>
        <dbReference type="ARBA" id="ARBA00022833"/>
    </source>
</evidence>
<keyword evidence="5" id="KW-0238">DNA-binding</keyword>
<evidence type="ECO:0000256" key="6">
    <source>
        <dbReference type="ARBA" id="ARBA00023163"/>
    </source>
</evidence>
<dbReference type="eggNOG" id="ENOG502SHBJ">
    <property type="taxonomic scope" value="Eukaryota"/>
</dbReference>
<organism evidence="10 11">
    <name type="scientific">Capronia coronata CBS 617.96</name>
    <dbReference type="NCBI Taxonomy" id="1182541"/>
    <lineage>
        <taxon>Eukaryota</taxon>
        <taxon>Fungi</taxon>
        <taxon>Dikarya</taxon>
        <taxon>Ascomycota</taxon>
        <taxon>Pezizomycotina</taxon>
        <taxon>Eurotiomycetes</taxon>
        <taxon>Chaetothyriomycetidae</taxon>
        <taxon>Chaetothyriales</taxon>
        <taxon>Herpotrichiellaceae</taxon>
        <taxon>Capronia</taxon>
    </lineage>
</organism>
<evidence type="ECO:0000259" key="9">
    <source>
        <dbReference type="SMART" id="SM00906"/>
    </source>
</evidence>
<comment type="subcellular location">
    <subcellularLocation>
        <location evidence="1">Nucleus</location>
    </subcellularLocation>
</comment>